<reference evidence="2 3" key="1">
    <citation type="journal article" date="2014" name="Agronomy (Basel)">
        <title>A Draft Genome Sequence for Ensete ventricosum, the Drought-Tolerant Tree Against Hunger.</title>
        <authorList>
            <person name="Harrison J."/>
            <person name="Moore K.A."/>
            <person name="Paszkiewicz K."/>
            <person name="Jones T."/>
            <person name="Grant M."/>
            <person name="Ambacheew D."/>
            <person name="Muzemil S."/>
            <person name="Studholme D.J."/>
        </authorList>
    </citation>
    <scope>NUCLEOTIDE SEQUENCE [LARGE SCALE GENOMIC DNA]</scope>
</reference>
<feature type="compositionally biased region" description="Basic and acidic residues" evidence="1">
    <location>
        <begin position="9"/>
        <end position="25"/>
    </location>
</feature>
<accession>A0A426X2J3</accession>
<dbReference type="EMBL" id="AMZH03028412">
    <property type="protein sequence ID" value="RRT33698.1"/>
    <property type="molecule type" value="Genomic_DNA"/>
</dbReference>
<evidence type="ECO:0000313" key="3">
    <source>
        <dbReference type="Proteomes" id="UP000287651"/>
    </source>
</evidence>
<gene>
    <name evidence="2" type="ORF">B296_00032282</name>
</gene>
<evidence type="ECO:0000256" key="1">
    <source>
        <dbReference type="SAM" id="MobiDB-lite"/>
    </source>
</evidence>
<dbReference type="Proteomes" id="UP000287651">
    <property type="component" value="Unassembled WGS sequence"/>
</dbReference>
<dbReference type="AlphaFoldDB" id="A0A426X2J3"/>
<name>A0A426X2J3_ENSVE</name>
<comment type="caution">
    <text evidence="2">The sequence shown here is derived from an EMBL/GenBank/DDBJ whole genome shotgun (WGS) entry which is preliminary data.</text>
</comment>
<sequence length="102" mass="11392">MKFGGFHMVPDDKLPCPELHDREERLEGDEGPDEAGERGLPRPPRQFQLPFQLDAVSGGHWRCPGHDDAAMGRRTPDVARWTRAAERRLMGKLGEGSGRCGE</sequence>
<protein>
    <submittedName>
        <fullName evidence="2">Uncharacterized protein</fullName>
    </submittedName>
</protein>
<organism evidence="2 3">
    <name type="scientific">Ensete ventricosum</name>
    <name type="common">Abyssinian banana</name>
    <name type="synonym">Musa ensete</name>
    <dbReference type="NCBI Taxonomy" id="4639"/>
    <lineage>
        <taxon>Eukaryota</taxon>
        <taxon>Viridiplantae</taxon>
        <taxon>Streptophyta</taxon>
        <taxon>Embryophyta</taxon>
        <taxon>Tracheophyta</taxon>
        <taxon>Spermatophyta</taxon>
        <taxon>Magnoliopsida</taxon>
        <taxon>Liliopsida</taxon>
        <taxon>Zingiberales</taxon>
        <taxon>Musaceae</taxon>
        <taxon>Ensete</taxon>
    </lineage>
</organism>
<proteinExistence type="predicted"/>
<feature type="region of interest" description="Disordered" evidence="1">
    <location>
        <begin position="1"/>
        <end position="45"/>
    </location>
</feature>
<evidence type="ECO:0000313" key="2">
    <source>
        <dbReference type="EMBL" id="RRT33698.1"/>
    </source>
</evidence>